<feature type="transmembrane region" description="Helical" evidence="2">
    <location>
        <begin position="169"/>
        <end position="191"/>
    </location>
</feature>
<dbReference type="EMBL" id="BAAARE010000021">
    <property type="protein sequence ID" value="GAA2496826.1"/>
    <property type="molecule type" value="Genomic_DNA"/>
</dbReference>
<feature type="region of interest" description="Disordered" evidence="1">
    <location>
        <begin position="1"/>
        <end position="39"/>
    </location>
</feature>
<gene>
    <name evidence="3" type="ORF">GCM10009858_38840</name>
</gene>
<organism evidence="3 4">
    <name type="scientific">Terrabacter carboxydivorans</name>
    <dbReference type="NCBI Taxonomy" id="619730"/>
    <lineage>
        <taxon>Bacteria</taxon>
        <taxon>Bacillati</taxon>
        <taxon>Actinomycetota</taxon>
        <taxon>Actinomycetes</taxon>
        <taxon>Micrococcales</taxon>
        <taxon>Intrasporangiaceae</taxon>
        <taxon>Terrabacter</taxon>
    </lineage>
</organism>
<feature type="transmembrane region" description="Helical" evidence="2">
    <location>
        <begin position="412"/>
        <end position="432"/>
    </location>
</feature>
<keyword evidence="2" id="KW-0812">Transmembrane</keyword>
<feature type="transmembrane region" description="Helical" evidence="2">
    <location>
        <begin position="311"/>
        <end position="332"/>
    </location>
</feature>
<feature type="transmembrane region" description="Helical" evidence="2">
    <location>
        <begin position="444"/>
        <end position="466"/>
    </location>
</feature>
<feature type="transmembrane region" description="Helical" evidence="2">
    <location>
        <begin position="79"/>
        <end position="100"/>
    </location>
</feature>
<keyword evidence="2" id="KW-0472">Membrane</keyword>
<reference evidence="4" key="1">
    <citation type="journal article" date="2019" name="Int. J. Syst. Evol. Microbiol.">
        <title>The Global Catalogue of Microorganisms (GCM) 10K type strain sequencing project: providing services to taxonomists for standard genome sequencing and annotation.</title>
        <authorList>
            <consortium name="The Broad Institute Genomics Platform"/>
            <consortium name="The Broad Institute Genome Sequencing Center for Infectious Disease"/>
            <person name="Wu L."/>
            <person name="Ma J."/>
        </authorList>
    </citation>
    <scope>NUCLEOTIDE SEQUENCE [LARGE SCALE GENOMIC DNA]</scope>
    <source>
        <strain evidence="4">JCM 16259</strain>
    </source>
</reference>
<feature type="transmembrane region" description="Helical" evidence="2">
    <location>
        <begin position="197"/>
        <end position="219"/>
    </location>
</feature>
<keyword evidence="4" id="KW-1185">Reference proteome</keyword>
<dbReference type="Proteomes" id="UP001500730">
    <property type="component" value="Unassembled WGS sequence"/>
</dbReference>
<feature type="transmembrane region" description="Helical" evidence="2">
    <location>
        <begin position="472"/>
        <end position="491"/>
    </location>
</feature>
<comment type="caution">
    <text evidence="3">The sequence shown here is derived from an EMBL/GenBank/DDBJ whole genome shotgun (WGS) entry which is preliminary data.</text>
</comment>
<evidence type="ECO:0000256" key="2">
    <source>
        <dbReference type="SAM" id="Phobius"/>
    </source>
</evidence>
<feature type="transmembrane region" description="Helical" evidence="2">
    <location>
        <begin position="338"/>
        <end position="359"/>
    </location>
</feature>
<proteinExistence type="predicted"/>
<evidence type="ECO:0000313" key="4">
    <source>
        <dbReference type="Proteomes" id="UP001500730"/>
    </source>
</evidence>
<accession>A0ABP5ZFQ9</accession>
<feature type="transmembrane region" description="Helical" evidence="2">
    <location>
        <begin position="380"/>
        <end position="406"/>
    </location>
</feature>
<protein>
    <recommendedName>
        <fullName evidence="5">ABC transporter permease</fullName>
    </recommendedName>
</protein>
<evidence type="ECO:0000313" key="3">
    <source>
        <dbReference type="EMBL" id="GAA2496826.1"/>
    </source>
</evidence>
<keyword evidence="2" id="KW-1133">Transmembrane helix</keyword>
<name>A0ABP5ZFQ9_9MICO</name>
<feature type="transmembrane region" description="Helical" evidence="2">
    <location>
        <begin position="112"/>
        <end position="136"/>
    </location>
</feature>
<evidence type="ECO:0000256" key="1">
    <source>
        <dbReference type="SAM" id="MobiDB-lite"/>
    </source>
</evidence>
<evidence type="ECO:0008006" key="5">
    <source>
        <dbReference type="Google" id="ProtNLM"/>
    </source>
</evidence>
<sequence>MSKRKKPAGAKPAPKPRPGHTAYDPKAPEPTPQVPLAQLPLAPVPTGTEVDYDDHDLLGQADWVIGGDAARKARQQGLYAGYVLFLGALVYGLPIVQAVFRTSDAGSLGEQLRSPVAVALLVASVAALLGAVVFAGRFRGPVVPPMPWIDLVLPAPLDRALALRRWWRYAAVGGLFVGALSGLTIGAGLAFAHLAGVVTIIVTTVVGTALGVLASRLWLWSQVRSWPGPDRSLSLLWRVPDALRELHAESLRAHSANTSTMAGSALTGNLRTARLALTRPVRHGRMARLRPGRPFSVLVRRDVLGLRRTPGAFLSGLGLTLLGGAVITWAFTQPAAPSIAATIGLLPLYLGFGAWSEGLRLQADNVGTPSLLGTTEVTEAVAHVTLPTALTVVVLGGWVGVAAAVGSLPASALLSLWLVLVLVVAGNVLAAFRGSPTFVLRPQMVAIWYAVPALTVVVLGSVLAVLTKAGNYTWLSVVSWVVYAVLAWSVSKVRRLTYAHRA</sequence>
<dbReference type="RefSeq" id="WP_344256725.1">
    <property type="nucleotide sequence ID" value="NZ_BAAARE010000021.1"/>
</dbReference>